<dbReference type="InterPro" id="IPR000859">
    <property type="entry name" value="CUB_dom"/>
</dbReference>
<keyword evidence="1" id="KW-0677">Repeat</keyword>
<dbReference type="PROSITE" id="PS01180">
    <property type="entry name" value="CUB"/>
    <property type="match status" value="1"/>
</dbReference>
<dbReference type="PANTHER" id="PTHR24251">
    <property type="entry name" value="OVOCHYMASE-RELATED"/>
    <property type="match status" value="1"/>
</dbReference>
<dbReference type="InterPro" id="IPR035914">
    <property type="entry name" value="Sperma_CUB_dom_sf"/>
</dbReference>
<sequence>MYFSEFIATNTLKYEDNIDGHIVSPGYPLEYPNNSNYTWVIRTGNTSANIMFRIFEMDIKESTGNSCDDYLEIEEIEPCCVRLFKRCGRLENKNLFGRGKEFRVSFISDQRLTERGFNLIWRGSFL</sequence>
<dbReference type="EnsemblMetazoa" id="G20950.1">
    <property type="protein sequence ID" value="G20950.1:cds"/>
    <property type="gene ID" value="G20950"/>
</dbReference>
<dbReference type="Gene3D" id="2.60.120.290">
    <property type="entry name" value="Spermadhesin, CUB domain"/>
    <property type="match status" value="1"/>
</dbReference>
<dbReference type="SUPFAM" id="SSF49854">
    <property type="entry name" value="Spermadhesin, CUB domain"/>
    <property type="match status" value="1"/>
</dbReference>
<feature type="domain" description="CUB" evidence="4">
    <location>
        <begin position="8"/>
        <end position="124"/>
    </location>
</feature>
<evidence type="ECO:0000256" key="3">
    <source>
        <dbReference type="PROSITE-ProRule" id="PRU00059"/>
    </source>
</evidence>
<evidence type="ECO:0000256" key="1">
    <source>
        <dbReference type="ARBA" id="ARBA00022737"/>
    </source>
</evidence>
<comment type="caution">
    <text evidence="3">Lacks conserved residue(s) required for the propagation of feature annotation.</text>
</comment>
<keyword evidence="2" id="KW-1015">Disulfide bond</keyword>
<evidence type="ECO:0000256" key="2">
    <source>
        <dbReference type="ARBA" id="ARBA00023157"/>
    </source>
</evidence>
<dbReference type="SMART" id="SM00042">
    <property type="entry name" value="CUB"/>
    <property type="match status" value="1"/>
</dbReference>
<dbReference type="Pfam" id="PF00431">
    <property type="entry name" value="CUB"/>
    <property type="match status" value="1"/>
</dbReference>
<name>A0A8W8JT91_MAGGI</name>
<protein>
    <recommendedName>
        <fullName evidence="4">CUB domain-containing protein</fullName>
    </recommendedName>
</protein>
<evidence type="ECO:0000313" key="6">
    <source>
        <dbReference type="Proteomes" id="UP000005408"/>
    </source>
</evidence>
<keyword evidence="6" id="KW-1185">Reference proteome</keyword>
<accession>A0A8W8JT91</accession>
<evidence type="ECO:0000313" key="5">
    <source>
        <dbReference type="EnsemblMetazoa" id="G20950.1:cds"/>
    </source>
</evidence>
<organism evidence="5 6">
    <name type="scientific">Magallana gigas</name>
    <name type="common">Pacific oyster</name>
    <name type="synonym">Crassostrea gigas</name>
    <dbReference type="NCBI Taxonomy" id="29159"/>
    <lineage>
        <taxon>Eukaryota</taxon>
        <taxon>Metazoa</taxon>
        <taxon>Spiralia</taxon>
        <taxon>Lophotrochozoa</taxon>
        <taxon>Mollusca</taxon>
        <taxon>Bivalvia</taxon>
        <taxon>Autobranchia</taxon>
        <taxon>Pteriomorphia</taxon>
        <taxon>Ostreida</taxon>
        <taxon>Ostreoidea</taxon>
        <taxon>Ostreidae</taxon>
        <taxon>Magallana</taxon>
    </lineage>
</organism>
<dbReference type="CDD" id="cd00041">
    <property type="entry name" value="CUB"/>
    <property type="match status" value="1"/>
</dbReference>
<evidence type="ECO:0000259" key="4">
    <source>
        <dbReference type="PROSITE" id="PS01180"/>
    </source>
</evidence>
<dbReference type="AlphaFoldDB" id="A0A8W8JT91"/>
<proteinExistence type="predicted"/>
<dbReference type="Proteomes" id="UP000005408">
    <property type="component" value="Unassembled WGS sequence"/>
</dbReference>
<reference evidence="5" key="1">
    <citation type="submission" date="2022-08" db="UniProtKB">
        <authorList>
            <consortium name="EnsemblMetazoa"/>
        </authorList>
    </citation>
    <scope>IDENTIFICATION</scope>
    <source>
        <strain evidence="5">05x7-T-G4-1.051#20</strain>
    </source>
</reference>